<evidence type="ECO:0000256" key="1">
    <source>
        <dbReference type="SAM" id="SignalP"/>
    </source>
</evidence>
<dbReference type="Gene3D" id="3.40.50.2300">
    <property type="match status" value="2"/>
</dbReference>
<keyword evidence="3" id="KW-1185">Reference proteome</keyword>
<feature type="signal peptide" evidence="1">
    <location>
        <begin position="1"/>
        <end position="23"/>
    </location>
</feature>
<dbReference type="CDD" id="cd06325">
    <property type="entry name" value="PBP1_ABC_unchar_transporter"/>
    <property type="match status" value="1"/>
</dbReference>
<dbReference type="PANTHER" id="PTHR35271:SF1">
    <property type="entry name" value="ABC TRANSPORTER, SUBSTRATE-BINDING LIPOPROTEIN"/>
    <property type="match status" value="1"/>
</dbReference>
<sequence length="330" mass="34634">MTISMTKKAMSIAITGLVGLTLAACGSENSGESEAGEQEDVNIGILQFIEHNALNSAKDGFISEIENSDYADDTSINFDVMNSQGDQSNLQAMSEQLSENNDLMLSIATPAAQALATTEPDKPILFTAVTDPVDAGLVESNDTPGTNLTGTSDMVPIEEQIQLLLSIVPDAGTVGIIYNSSEPNSEIQANLAIEELEATGVEAKTATVTSTNDVQQVATSLISDIDALYIPTDNTLSSTADTVGEIAIEYQVPIVAGSIEHTEAGGLATYGIDYESLGRQTAKMALEILENGASPETLAVETSEELELFVNEDMAEALGIDPESISLSTD</sequence>
<dbReference type="AlphaFoldDB" id="A0A1H6S574"/>
<evidence type="ECO:0000313" key="3">
    <source>
        <dbReference type="Proteomes" id="UP000198564"/>
    </source>
</evidence>
<dbReference type="OrthoDB" id="9776955at2"/>
<keyword evidence="1" id="KW-0732">Signal</keyword>
<reference evidence="3" key="1">
    <citation type="submission" date="2016-10" db="EMBL/GenBank/DDBJ databases">
        <authorList>
            <person name="Varghese N."/>
            <person name="Submissions S."/>
        </authorList>
    </citation>
    <scope>NUCLEOTIDE SEQUENCE [LARGE SCALE GENOMIC DNA]</scope>
    <source>
        <strain evidence="3">DSM 25751</strain>
    </source>
</reference>
<accession>A0A1H6S574</accession>
<organism evidence="2 3">
    <name type="scientific">Alkalibacterium gilvum</name>
    <dbReference type="NCBI Taxonomy" id="1130080"/>
    <lineage>
        <taxon>Bacteria</taxon>
        <taxon>Bacillati</taxon>
        <taxon>Bacillota</taxon>
        <taxon>Bacilli</taxon>
        <taxon>Lactobacillales</taxon>
        <taxon>Carnobacteriaceae</taxon>
        <taxon>Alkalibacterium</taxon>
    </lineage>
</organism>
<dbReference type="PROSITE" id="PS51257">
    <property type="entry name" value="PROKAR_LIPOPROTEIN"/>
    <property type="match status" value="1"/>
</dbReference>
<gene>
    <name evidence="2" type="ORF">SAMN04488113_10459</name>
</gene>
<dbReference type="SUPFAM" id="SSF53822">
    <property type="entry name" value="Periplasmic binding protein-like I"/>
    <property type="match status" value="1"/>
</dbReference>
<name>A0A1H6S574_9LACT</name>
<feature type="chain" id="PRO_5038469750" evidence="1">
    <location>
        <begin position="24"/>
        <end position="330"/>
    </location>
</feature>
<dbReference type="Pfam" id="PF04392">
    <property type="entry name" value="ABC_sub_bind"/>
    <property type="match status" value="1"/>
</dbReference>
<dbReference type="PANTHER" id="PTHR35271">
    <property type="entry name" value="ABC TRANSPORTER, SUBSTRATE-BINDING LIPOPROTEIN-RELATED"/>
    <property type="match status" value="1"/>
</dbReference>
<dbReference type="RefSeq" id="WP_091632926.1">
    <property type="nucleotide sequence ID" value="NZ_FNYW01000004.1"/>
</dbReference>
<dbReference type="InterPro" id="IPR028082">
    <property type="entry name" value="Peripla_BP_I"/>
</dbReference>
<protein>
    <submittedName>
        <fullName evidence="2">Putative ABC transport system substrate-binding protein</fullName>
    </submittedName>
</protein>
<dbReference type="Proteomes" id="UP000198564">
    <property type="component" value="Unassembled WGS sequence"/>
</dbReference>
<evidence type="ECO:0000313" key="2">
    <source>
        <dbReference type="EMBL" id="SEI58562.1"/>
    </source>
</evidence>
<dbReference type="InterPro" id="IPR007487">
    <property type="entry name" value="ABC_transpt-TYRBP-like"/>
</dbReference>
<proteinExistence type="predicted"/>
<dbReference type="EMBL" id="FNYW01000004">
    <property type="protein sequence ID" value="SEI58562.1"/>
    <property type="molecule type" value="Genomic_DNA"/>
</dbReference>
<dbReference type="STRING" id="1130080.SAMN04488113_10459"/>